<dbReference type="PANTHER" id="PTHR46797">
    <property type="entry name" value="HTH-TYPE TRANSCRIPTIONAL REGULATOR"/>
    <property type="match status" value="1"/>
</dbReference>
<dbReference type="InterPro" id="IPR001387">
    <property type="entry name" value="Cro/C1-type_HTH"/>
</dbReference>
<dbReference type="InterPro" id="IPR050807">
    <property type="entry name" value="TransReg_Diox_bact_type"/>
</dbReference>
<dbReference type="PROSITE" id="PS50943">
    <property type="entry name" value="HTH_CROC1"/>
    <property type="match status" value="3"/>
</dbReference>
<dbReference type="AlphaFoldDB" id="A0A7C6Z386"/>
<dbReference type="PANTHER" id="PTHR46797:SF19">
    <property type="entry name" value="BLL2473 PROTEIN"/>
    <property type="match status" value="1"/>
</dbReference>
<dbReference type="GO" id="GO:0003677">
    <property type="term" value="F:DNA binding"/>
    <property type="evidence" value="ECO:0007669"/>
    <property type="project" value="UniProtKB-KW"/>
</dbReference>
<evidence type="ECO:0000313" key="3">
    <source>
        <dbReference type="EMBL" id="HHY26010.1"/>
    </source>
</evidence>
<gene>
    <name evidence="3" type="ORF">GX523_04515</name>
</gene>
<protein>
    <submittedName>
        <fullName evidence="3">Helix-turn-helix domain-containing protein</fullName>
    </submittedName>
</protein>
<organism evidence="3 4">
    <name type="scientific">Desulfitobacterium dehalogenans</name>
    <dbReference type="NCBI Taxonomy" id="36854"/>
    <lineage>
        <taxon>Bacteria</taxon>
        <taxon>Bacillati</taxon>
        <taxon>Bacillota</taxon>
        <taxon>Clostridia</taxon>
        <taxon>Eubacteriales</taxon>
        <taxon>Desulfitobacteriaceae</taxon>
        <taxon>Desulfitobacterium</taxon>
    </lineage>
</organism>
<dbReference type="Pfam" id="PF01381">
    <property type="entry name" value="HTH_3"/>
    <property type="match status" value="3"/>
</dbReference>
<dbReference type="EMBL" id="DUTF01000100">
    <property type="protein sequence ID" value="HHY26010.1"/>
    <property type="molecule type" value="Genomic_DNA"/>
</dbReference>
<name>A0A7C6Z386_9FIRM</name>
<dbReference type="SUPFAM" id="SSF47413">
    <property type="entry name" value="lambda repressor-like DNA-binding domains"/>
    <property type="match status" value="3"/>
</dbReference>
<feature type="domain" description="HTH cro/C1-type" evidence="2">
    <location>
        <begin position="7"/>
        <end position="61"/>
    </location>
</feature>
<dbReference type="CDD" id="cd00093">
    <property type="entry name" value="HTH_XRE"/>
    <property type="match status" value="3"/>
</dbReference>
<keyword evidence="1" id="KW-0238">DNA-binding</keyword>
<proteinExistence type="predicted"/>
<comment type="caution">
    <text evidence="3">The sequence shown here is derived from an EMBL/GenBank/DDBJ whole genome shotgun (WGS) entry which is preliminary data.</text>
</comment>
<dbReference type="Proteomes" id="UP000553059">
    <property type="component" value="Unassembled WGS sequence"/>
</dbReference>
<evidence type="ECO:0000259" key="2">
    <source>
        <dbReference type="PROSITE" id="PS50943"/>
    </source>
</evidence>
<sequence length="269" mass="30010">MGLGVKVRDFRKQRGLTLQALSDQLEVSCSFLSAVEREIKKPSVAMVRRISEVLNISPTYLLDSDTEKVYGEKIKFIRQGRSLSIEELSELSGISPELIRAYEEGSDKPDFESLNRLAEVLNVTVRYFLEKSADKLSIGGRIKREREKSGLKSSTLADKAGVSPSMISQIENDQAEPSLDTLESIAEALGVSVCYFLLEQEDVENLLSSLNPDVLSLLGDPRVQSVLRAVRDFEAGDLKFILNYIQFFKRNRALLSSNADKDHNISSSD</sequence>
<feature type="domain" description="HTH cro/C1-type" evidence="2">
    <location>
        <begin position="74"/>
        <end position="128"/>
    </location>
</feature>
<reference evidence="3 4" key="1">
    <citation type="journal article" date="2020" name="Biotechnol. Biofuels">
        <title>New insights from the biogas microbiome by comprehensive genome-resolved metagenomics of nearly 1600 species originating from multiple anaerobic digesters.</title>
        <authorList>
            <person name="Campanaro S."/>
            <person name="Treu L."/>
            <person name="Rodriguez-R L.M."/>
            <person name="Kovalovszki A."/>
            <person name="Ziels R.M."/>
            <person name="Maus I."/>
            <person name="Zhu X."/>
            <person name="Kougias P.G."/>
            <person name="Basile A."/>
            <person name="Luo G."/>
            <person name="Schluter A."/>
            <person name="Konstantinidis K.T."/>
            <person name="Angelidaki I."/>
        </authorList>
    </citation>
    <scope>NUCLEOTIDE SEQUENCE [LARGE SCALE GENOMIC DNA]</scope>
    <source>
        <strain evidence="3">AS05jafATM_4</strain>
    </source>
</reference>
<evidence type="ECO:0000313" key="4">
    <source>
        <dbReference type="Proteomes" id="UP000553059"/>
    </source>
</evidence>
<dbReference type="GO" id="GO:0003700">
    <property type="term" value="F:DNA-binding transcription factor activity"/>
    <property type="evidence" value="ECO:0007669"/>
    <property type="project" value="TreeGrafter"/>
</dbReference>
<evidence type="ECO:0000256" key="1">
    <source>
        <dbReference type="ARBA" id="ARBA00023125"/>
    </source>
</evidence>
<dbReference type="GO" id="GO:0005829">
    <property type="term" value="C:cytosol"/>
    <property type="evidence" value="ECO:0007669"/>
    <property type="project" value="TreeGrafter"/>
</dbReference>
<feature type="domain" description="HTH cro/C1-type" evidence="2">
    <location>
        <begin position="142"/>
        <end position="196"/>
    </location>
</feature>
<dbReference type="InterPro" id="IPR010982">
    <property type="entry name" value="Lambda_DNA-bd_dom_sf"/>
</dbReference>
<dbReference type="SMART" id="SM00530">
    <property type="entry name" value="HTH_XRE"/>
    <property type="match status" value="3"/>
</dbReference>
<dbReference type="Gene3D" id="1.10.260.40">
    <property type="entry name" value="lambda repressor-like DNA-binding domains"/>
    <property type="match status" value="3"/>
</dbReference>
<accession>A0A7C6Z386</accession>